<keyword evidence="2" id="KW-1185">Reference proteome</keyword>
<dbReference type="GO" id="GO:0003677">
    <property type="term" value="F:DNA binding"/>
    <property type="evidence" value="ECO:0007669"/>
    <property type="project" value="UniProtKB-KW"/>
</dbReference>
<dbReference type="PANTHER" id="PTHR35145">
    <property type="entry name" value="CYTOPLASMIC PROTEIN-RELATED"/>
    <property type="match status" value="1"/>
</dbReference>
<dbReference type="RefSeq" id="WP_225250977.1">
    <property type="nucleotide sequence ID" value="NZ_JAIWIU010000094.1"/>
</dbReference>
<dbReference type="InterPro" id="IPR038056">
    <property type="entry name" value="YjbR-like_sf"/>
</dbReference>
<evidence type="ECO:0000313" key="2">
    <source>
        <dbReference type="Proteomes" id="UP001199044"/>
    </source>
</evidence>
<comment type="caution">
    <text evidence="1">The sequence shown here is derived from an EMBL/GenBank/DDBJ whole genome shotgun (WGS) entry which is preliminary data.</text>
</comment>
<dbReference type="SUPFAM" id="SSF142906">
    <property type="entry name" value="YjbR-like"/>
    <property type="match status" value="1"/>
</dbReference>
<proteinExistence type="predicted"/>
<dbReference type="PANTHER" id="PTHR35145:SF1">
    <property type="entry name" value="CYTOPLASMIC PROTEIN"/>
    <property type="match status" value="1"/>
</dbReference>
<dbReference type="EMBL" id="JAIWIU010000094">
    <property type="protein sequence ID" value="MCA2017185.1"/>
    <property type="molecule type" value="Genomic_DNA"/>
</dbReference>
<organism evidence="1 2">
    <name type="scientific">Vibrio tritonius</name>
    <dbReference type="NCBI Taxonomy" id="1435069"/>
    <lineage>
        <taxon>Bacteria</taxon>
        <taxon>Pseudomonadati</taxon>
        <taxon>Pseudomonadota</taxon>
        <taxon>Gammaproteobacteria</taxon>
        <taxon>Vibrionales</taxon>
        <taxon>Vibrionaceae</taxon>
        <taxon>Vibrio</taxon>
    </lineage>
</organism>
<keyword evidence="1" id="KW-0238">DNA-binding</keyword>
<gene>
    <name evidence="1" type="ORF">LDJ79_13750</name>
</gene>
<name>A0ABS7YND6_9VIBR</name>
<reference evidence="2" key="1">
    <citation type="submission" date="2023-07" db="EMBL/GenBank/DDBJ databases">
        <title>Molecular identification of indigenous halophilic bacteria isolated from red sea cost, biodegradation of synthetic dyes and assessment of degraded metabolite toxicity.</title>
        <authorList>
            <person name="Chaieb K."/>
            <person name="Altayb H.N."/>
        </authorList>
    </citation>
    <scope>NUCLEOTIDE SEQUENCE [LARGE SCALE GENOMIC DNA]</scope>
    <source>
        <strain evidence="2">K20</strain>
    </source>
</reference>
<sequence>MTNKVELTNYIESQYGISPDFPWAKYPDIAVFRHSNSRKWFGLLMTIPKTKLGLKSEEMVDILNIKCPAEQVLSLRSSAGFFPAYHMNKEHWITLSLDGTLEADEVLFFLNQSFSLTQK</sequence>
<evidence type="ECO:0000313" key="1">
    <source>
        <dbReference type="EMBL" id="MCA2017185.1"/>
    </source>
</evidence>
<protein>
    <submittedName>
        <fullName evidence="1">MmcQ/YjbR family DNA-binding protein</fullName>
    </submittedName>
</protein>
<dbReference type="Proteomes" id="UP001199044">
    <property type="component" value="Unassembled WGS sequence"/>
</dbReference>
<dbReference type="InterPro" id="IPR007351">
    <property type="entry name" value="YjbR"/>
</dbReference>
<dbReference type="Gene3D" id="3.90.1150.30">
    <property type="match status" value="1"/>
</dbReference>
<dbReference type="InterPro" id="IPR058532">
    <property type="entry name" value="YjbR/MT2646/Rv2570-like"/>
</dbReference>
<accession>A0ABS7YND6</accession>
<dbReference type="Pfam" id="PF04237">
    <property type="entry name" value="YjbR"/>
    <property type="match status" value="1"/>
</dbReference>